<gene>
    <name evidence="1" type="ORF">SAMN05444580_104217</name>
</gene>
<dbReference type="Proteomes" id="UP000199417">
    <property type="component" value="Unassembled WGS sequence"/>
</dbReference>
<protein>
    <recommendedName>
        <fullName evidence="3">DUF4878 domain-containing protein</fullName>
    </recommendedName>
</protein>
<reference evidence="1 2" key="1">
    <citation type="submission" date="2016-10" db="EMBL/GenBank/DDBJ databases">
        <authorList>
            <person name="de Groot N.N."/>
        </authorList>
    </citation>
    <scope>NUCLEOTIDE SEQUENCE [LARGE SCALE GENOMIC DNA]</scope>
    <source>
        <strain evidence="1 2">JCM 11308</strain>
    </source>
</reference>
<organism evidence="1 2">
    <name type="scientific">Rhodococcus tukisamuensis</name>
    <dbReference type="NCBI Taxonomy" id="168276"/>
    <lineage>
        <taxon>Bacteria</taxon>
        <taxon>Bacillati</taxon>
        <taxon>Actinomycetota</taxon>
        <taxon>Actinomycetes</taxon>
        <taxon>Mycobacteriales</taxon>
        <taxon>Nocardiaceae</taxon>
        <taxon>Rhodococcus</taxon>
    </lineage>
</organism>
<dbReference type="EMBL" id="FNAB01000004">
    <property type="protein sequence ID" value="SDD41653.1"/>
    <property type="molecule type" value="Genomic_DNA"/>
</dbReference>
<keyword evidence="2" id="KW-1185">Reference proteome</keyword>
<dbReference type="AlphaFoldDB" id="A0A1G6UK04"/>
<evidence type="ECO:0000313" key="1">
    <source>
        <dbReference type="EMBL" id="SDD41653.1"/>
    </source>
</evidence>
<evidence type="ECO:0008006" key="3">
    <source>
        <dbReference type="Google" id="ProtNLM"/>
    </source>
</evidence>
<dbReference type="SUPFAM" id="SSF54427">
    <property type="entry name" value="NTF2-like"/>
    <property type="match status" value="1"/>
</dbReference>
<dbReference type="STRING" id="168276.SAMN05444580_104217"/>
<accession>A0A1G6UK04</accession>
<dbReference type="InterPro" id="IPR032710">
    <property type="entry name" value="NTF2-like_dom_sf"/>
</dbReference>
<proteinExistence type="predicted"/>
<sequence length="149" mass="14841">MAALALGALAVAVAATGCSSDESTDAATEASVDQQAAVDTLSSYYSAFGTGDGAKACGYLDPELAAKLATTGPDGTCPAAVQGGHDRAGAEALSKLADLKYDATQVVVEGDTAKLATKDVAELNGKSTDSTAQIVLQRDGDGWKIVDLG</sequence>
<dbReference type="Gene3D" id="3.10.450.50">
    <property type="match status" value="1"/>
</dbReference>
<dbReference type="RefSeq" id="WP_072844637.1">
    <property type="nucleotide sequence ID" value="NZ_FNAB01000004.1"/>
</dbReference>
<evidence type="ECO:0000313" key="2">
    <source>
        <dbReference type="Proteomes" id="UP000199417"/>
    </source>
</evidence>
<name>A0A1G6UK04_9NOCA</name>